<name>A0ABW0VIN2_9ACTN</name>
<comment type="caution">
    <text evidence="2">The sequence shown here is derived from an EMBL/GenBank/DDBJ whole genome shotgun (WGS) entry which is preliminary data.</text>
</comment>
<dbReference type="RefSeq" id="WP_346142468.1">
    <property type="nucleotide sequence ID" value="NZ_BAAAUA010000009.1"/>
</dbReference>
<evidence type="ECO:0000313" key="3">
    <source>
        <dbReference type="Proteomes" id="UP001596066"/>
    </source>
</evidence>
<dbReference type="Proteomes" id="UP001596066">
    <property type="component" value="Unassembled WGS sequence"/>
</dbReference>
<feature type="region of interest" description="Disordered" evidence="1">
    <location>
        <begin position="115"/>
        <end position="134"/>
    </location>
</feature>
<evidence type="ECO:0000313" key="2">
    <source>
        <dbReference type="EMBL" id="MFC5645561.1"/>
    </source>
</evidence>
<dbReference type="EMBL" id="JBHSOC010000074">
    <property type="protein sequence ID" value="MFC5645561.1"/>
    <property type="molecule type" value="Genomic_DNA"/>
</dbReference>
<gene>
    <name evidence="2" type="ORF">ACFPZF_29975</name>
</gene>
<accession>A0ABW0VIN2</accession>
<proteinExistence type="predicted"/>
<protein>
    <submittedName>
        <fullName evidence="2">Uncharacterized protein</fullName>
    </submittedName>
</protein>
<organism evidence="2 3">
    <name type="scientific">Kitasatospora cinereorecta</name>
    <dbReference type="NCBI Taxonomy" id="285560"/>
    <lineage>
        <taxon>Bacteria</taxon>
        <taxon>Bacillati</taxon>
        <taxon>Actinomycetota</taxon>
        <taxon>Actinomycetes</taxon>
        <taxon>Kitasatosporales</taxon>
        <taxon>Streptomycetaceae</taxon>
        <taxon>Kitasatospora</taxon>
    </lineage>
</organism>
<keyword evidence="3" id="KW-1185">Reference proteome</keyword>
<sequence length="134" mass="14713">MTASWPDRDFQLWWVGSHSTLRLQSNPVPDSDPPVTTRIEIEFGHVRALFIRPVAAGLTVAHAAAAEGAELCGRYGLDPDWAGSVYLLRSADWEGFVVSSTPTWREAERKYYEPSLFTPGEEGPPPADLVTGSV</sequence>
<evidence type="ECO:0000256" key="1">
    <source>
        <dbReference type="SAM" id="MobiDB-lite"/>
    </source>
</evidence>
<reference evidence="3" key="1">
    <citation type="journal article" date="2019" name="Int. J. Syst. Evol. Microbiol.">
        <title>The Global Catalogue of Microorganisms (GCM) 10K type strain sequencing project: providing services to taxonomists for standard genome sequencing and annotation.</title>
        <authorList>
            <consortium name="The Broad Institute Genomics Platform"/>
            <consortium name="The Broad Institute Genome Sequencing Center for Infectious Disease"/>
            <person name="Wu L."/>
            <person name="Ma J."/>
        </authorList>
    </citation>
    <scope>NUCLEOTIDE SEQUENCE [LARGE SCALE GENOMIC DNA]</scope>
    <source>
        <strain evidence="3">CGMCC 4.1622</strain>
    </source>
</reference>